<reference evidence="1 2" key="1">
    <citation type="submission" date="2020-02" db="EMBL/GenBank/DDBJ databases">
        <title>Fructobacillus sp. isolated from paper mulberry of Taiwan.</title>
        <authorList>
            <person name="Lin S.-T."/>
        </authorList>
    </citation>
    <scope>NUCLEOTIDE SEQUENCE [LARGE SCALE GENOMIC DNA]</scope>
    <source>
        <strain evidence="1 2">M2-14</strain>
    </source>
</reference>
<keyword evidence="2" id="KW-1185">Reference proteome</keyword>
<evidence type="ECO:0000313" key="1">
    <source>
        <dbReference type="EMBL" id="MBS9338529.1"/>
    </source>
</evidence>
<accession>A0ABS5QZC5</accession>
<dbReference type="EMBL" id="JAAMFK010000003">
    <property type="protein sequence ID" value="MBS9338529.1"/>
    <property type="molecule type" value="Genomic_DNA"/>
</dbReference>
<gene>
    <name evidence="1" type="ORF">G6R29_02615</name>
</gene>
<dbReference type="RefSeq" id="WP_213808815.1">
    <property type="nucleotide sequence ID" value="NZ_JAAMFK010000003.1"/>
</dbReference>
<organism evidence="1 2">
    <name type="scientific">Fructobacillus broussonetiae</name>
    <dbReference type="NCBI Taxonomy" id="2713173"/>
    <lineage>
        <taxon>Bacteria</taxon>
        <taxon>Bacillati</taxon>
        <taxon>Bacillota</taxon>
        <taxon>Bacilli</taxon>
        <taxon>Lactobacillales</taxon>
        <taxon>Lactobacillaceae</taxon>
        <taxon>Fructobacillus</taxon>
    </lineage>
</organism>
<comment type="caution">
    <text evidence="1">The sequence shown here is derived from an EMBL/GenBank/DDBJ whole genome shotgun (WGS) entry which is preliminary data.</text>
</comment>
<dbReference type="Proteomes" id="UP001519504">
    <property type="component" value="Unassembled WGS sequence"/>
</dbReference>
<sequence>MSLNNQSIQKKMIVTQESTRESVDLEEYKKKVFQEILANEEVRKALKLLSKI</sequence>
<evidence type="ECO:0000313" key="2">
    <source>
        <dbReference type="Proteomes" id="UP001519504"/>
    </source>
</evidence>
<protein>
    <submittedName>
        <fullName evidence="1">Uncharacterized protein</fullName>
    </submittedName>
</protein>
<proteinExistence type="predicted"/>
<name>A0ABS5QZC5_9LACO</name>